<evidence type="ECO:0000259" key="2">
    <source>
        <dbReference type="Pfam" id="PF22124"/>
    </source>
</evidence>
<dbReference type="Pfam" id="PF22124">
    <property type="entry name" value="Glyco_hydro_95_cat"/>
    <property type="match status" value="1"/>
</dbReference>
<dbReference type="InterPro" id="IPR008928">
    <property type="entry name" value="6-hairpin_glycosidase_sf"/>
</dbReference>
<comment type="caution">
    <text evidence="3">The sequence shown here is derived from an EMBL/GenBank/DDBJ whole genome shotgun (WGS) entry which is preliminary data.</text>
</comment>
<proteinExistence type="predicted"/>
<keyword evidence="4" id="KW-1185">Reference proteome</keyword>
<reference evidence="3 4" key="1">
    <citation type="journal article" date="2025" name="Microbiol. Resour. Announc.">
        <title>Draft genome sequences for Neonectria magnoliae and Neonectria punicea, canker pathogens of Liriodendron tulipifera and Acer saccharum in West Virginia.</title>
        <authorList>
            <person name="Petronek H.M."/>
            <person name="Kasson M.T."/>
            <person name="Metheny A.M."/>
            <person name="Stauder C.M."/>
            <person name="Lovett B."/>
            <person name="Lynch S.C."/>
            <person name="Garnas J.R."/>
            <person name="Kasson L.R."/>
            <person name="Stajich J.E."/>
        </authorList>
    </citation>
    <scope>NUCLEOTIDE SEQUENCE [LARGE SCALE GENOMIC DNA]</scope>
    <source>
        <strain evidence="3 4">NRRL 64653</strain>
    </source>
</reference>
<evidence type="ECO:0000313" key="3">
    <source>
        <dbReference type="EMBL" id="KAK7420341.1"/>
    </source>
</evidence>
<evidence type="ECO:0008006" key="5">
    <source>
        <dbReference type="Google" id="ProtNLM"/>
    </source>
</evidence>
<dbReference type="Pfam" id="PF14498">
    <property type="entry name" value="Glyco_hyd_65N_2"/>
    <property type="match status" value="1"/>
</dbReference>
<feature type="domain" description="Glycosyl hydrolase family 95 catalytic" evidence="2">
    <location>
        <begin position="275"/>
        <end position="360"/>
    </location>
</feature>
<dbReference type="PANTHER" id="PTHR31084:SF18">
    <property type="entry name" value="GLYCOSYL HYDROLASE FAMILY 95 N-TERMINAL DOMAIN-CONTAINING PROTEIN"/>
    <property type="match status" value="1"/>
</dbReference>
<evidence type="ECO:0000313" key="4">
    <source>
        <dbReference type="Proteomes" id="UP001498476"/>
    </source>
</evidence>
<sequence length="360" mass="40803">MGQDTGVPGQHLHIHYKKPASEWREALPIGNGRLGAMVYGRPSSELLQLNEDSVWYGGPQQRLPTDAFRNLDELRRLIRDEKHAAAEAFVSEAFFAAPKSMRHYEPLGSCMIDYGHQDRDVTDYARCLDIEQSQMTVTYRCSGVEYRRDAIASFPDSTILLRHSSSEPVRFVLRLDRVGEDDVETNNYLDHISMQNRRIIIHATPDDQNNNALCLTLDVIGLDDNTAIEVVGHSLVVISSSCLVTIGAQTTYRHGQVEVESATLSDVARALERPWSELLERHRTDYKRLFGRMSLRMWPDACHLPTDERIQNCRDAGLVALYHNYGRYLMISSSRNSFKALPATLQGIWNPSFAPPWGSK</sequence>
<gene>
    <name evidence="3" type="ORF">QQX98_002764</name>
</gene>
<organism evidence="3 4">
    <name type="scientific">Neonectria punicea</name>
    <dbReference type="NCBI Taxonomy" id="979145"/>
    <lineage>
        <taxon>Eukaryota</taxon>
        <taxon>Fungi</taxon>
        <taxon>Dikarya</taxon>
        <taxon>Ascomycota</taxon>
        <taxon>Pezizomycotina</taxon>
        <taxon>Sordariomycetes</taxon>
        <taxon>Hypocreomycetidae</taxon>
        <taxon>Hypocreales</taxon>
        <taxon>Nectriaceae</taxon>
        <taxon>Neonectria</taxon>
    </lineage>
</organism>
<dbReference type="Gene3D" id="2.70.98.50">
    <property type="entry name" value="putative glycoside hydrolase family protein from bacillus halodurans"/>
    <property type="match status" value="1"/>
</dbReference>
<dbReference type="InterPro" id="IPR027414">
    <property type="entry name" value="GH95_N_dom"/>
</dbReference>
<protein>
    <recommendedName>
        <fullName evidence="5">Glycosyl hydrolase family 95 N-terminal domain-containing protein</fullName>
    </recommendedName>
</protein>
<dbReference type="InterPro" id="IPR054363">
    <property type="entry name" value="GH95_cat"/>
</dbReference>
<dbReference type="SUPFAM" id="SSF48208">
    <property type="entry name" value="Six-hairpin glycosidases"/>
    <property type="match status" value="1"/>
</dbReference>
<dbReference type="Proteomes" id="UP001498476">
    <property type="component" value="Unassembled WGS sequence"/>
</dbReference>
<dbReference type="PANTHER" id="PTHR31084">
    <property type="entry name" value="ALPHA-L-FUCOSIDASE 2"/>
    <property type="match status" value="1"/>
</dbReference>
<dbReference type="EMBL" id="JAZAVJ010000030">
    <property type="protein sequence ID" value="KAK7420341.1"/>
    <property type="molecule type" value="Genomic_DNA"/>
</dbReference>
<accession>A0ABR1HGX7</accession>
<name>A0ABR1HGX7_9HYPO</name>
<feature type="domain" description="Glycosyl hydrolase family 95 N-terminal" evidence="1">
    <location>
        <begin position="14"/>
        <end position="253"/>
    </location>
</feature>
<evidence type="ECO:0000259" key="1">
    <source>
        <dbReference type="Pfam" id="PF14498"/>
    </source>
</evidence>